<evidence type="ECO:0000313" key="1">
    <source>
        <dbReference type="EMBL" id="BES91524.1"/>
    </source>
</evidence>
<reference evidence="1 2" key="1">
    <citation type="submission" date="2023-09" db="EMBL/GenBank/DDBJ databases">
        <title>Nesidiocoris tenuis whole genome shotgun sequence.</title>
        <authorList>
            <person name="Shibata T."/>
            <person name="Shimoda M."/>
            <person name="Kobayashi T."/>
            <person name="Uehara T."/>
        </authorList>
    </citation>
    <scope>NUCLEOTIDE SEQUENCE [LARGE SCALE GENOMIC DNA]</scope>
    <source>
        <strain evidence="1 2">Japan</strain>
    </source>
</reference>
<organism evidence="1 2">
    <name type="scientific">Nesidiocoris tenuis</name>
    <dbReference type="NCBI Taxonomy" id="355587"/>
    <lineage>
        <taxon>Eukaryota</taxon>
        <taxon>Metazoa</taxon>
        <taxon>Ecdysozoa</taxon>
        <taxon>Arthropoda</taxon>
        <taxon>Hexapoda</taxon>
        <taxon>Insecta</taxon>
        <taxon>Pterygota</taxon>
        <taxon>Neoptera</taxon>
        <taxon>Paraneoptera</taxon>
        <taxon>Hemiptera</taxon>
        <taxon>Heteroptera</taxon>
        <taxon>Panheteroptera</taxon>
        <taxon>Cimicomorpha</taxon>
        <taxon>Miridae</taxon>
        <taxon>Dicyphina</taxon>
        <taxon>Nesidiocoris</taxon>
    </lineage>
</organism>
<keyword evidence="2" id="KW-1185">Reference proteome</keyword>
<dbReference type="Proteomes" id="UP001307889">
    <property type="component" value="Chromosome 2"/>
</dbReference>
<gene>
    <name evidence="1" type="ORF">NTJ_04332</name>
</gene>
<dbReference type="EMBL" id="AP028910">
    <property type="protein sequence ID" value="BES91524.1"/>
    <property type="molecule type" value="Genomic_DNA"/>
</dbReference>
<evidence type="ECO:0000313" key="2">
    <source>
        <dbReference type="Proteomes" id="UP001307889"/>
    </source>
</evidence>
<sequence length="93" mass="10005">MAEVIVGGVEAVDNSAIKISSAAVPTSERAGEESRIRSPKAPGICSLRVYYTAFCARSIRSYTHMLRSIRTVSAVQYKRNGSSSLVPLPSCLQ</sequence>
<accession>A0ABN7AH10</accession>
<name>A0ABN7AH10_9HEMI</name>
<protein>
    <submittedName>
        <fullName evidence="1">Uncharacterized protein</fullName>
    </submittedName>
</protein>
<proteinExistence type="predicted"/>